<accession>A0A834G060</accession>
<gene>
    <name evidence="2" type="ORF">RHSIM_RhsimMtG0006900</name>
</gene>
<dbReference type="AlphaFoldDB" id="A0A834G060"/>
<sequence>MLAFLLMLFKPACILQPGTPPPEPEESVEVSKLVNVPQDMREAFDYDEVPEEVLQWVFSQEEQVAMIRTLPSMSEGSTIRPATPGEKSAIVEEAQRKRDEDLVEEATNVAGMGAALASDSAAIGMLSMARKPIRCVRSESPEVTEGFCVKPCCQMQLARVEGPPRFYFYRYFFPGELCPDSTIGFAPLSIC</sequence>
<feature type="chain" id="PRO_5032393900" evidence="1">
    <location>
        <begin position="16"/>
        <end position="191"/>
    </location>
</feature>
<reference evidence="2" key="1">
    <citation type="submission" date="2019-11" db="EMBL/GenBank/DDBJ databases">
        <authorList>
            <person name="Liu Y."/>
            <person name="Hou J."/>
            <person name="Li T.-Q."/>
            <person name="Guan C.-H."/>
            <person name="Wu X."/>
            <person name="Wu H.-Z."/>
            <person name="Ling F."/>
            <person name="Zhang R."/>
            <person name="Shi X.-G."/>
            <person name="Ren J.-P."/>
            <person name="Chen E.-F."/>
            <person name="Sun J.-M."/>
        </authorList>
    </citation>
    <scope>NUCLEOTIDE SEQUENCE</scope>
    <source>
        <strain evidence="2">Adult_tree_wgs_1</strain>
        <tissue evidence="2">Leaves</tissue>
    </source>
</reference>
<protein>
    <submittedName>
        <fullName evidence="2">Uncharacterized protein</fullName>
    </submittedName>
</protein>
<evidence type="ECO:0000313" key="3">
    <source>
        <dbReference type="Proteomes" id="UP000626092"/>
    </source>
</evidence>
<keyword evidence="3" id="KW-1185">Reference proteome</keyword>
<proteinExistence type="predicted"/>
<name>A0A834G060_RHOSS</name>
<organism evidence="2 3">
    <name type="scientific">Rhododendron simsii</name>
    <name type="common">Sims's rhododendron</name>
    <dbReference type="NCBI Taxonomy" id="118357"/>
    <lineage>
        <taxon>Eukaryota</taxon>
        <taxon>Viridiplantae</taxon>
        <taxon>Streptophyta</taxon>
        <taxon>Embryophyta</taxon>
        <taxon>Tracheophyta</taxon>
        <taxon>Spermatophyta</taxon>
        <taxon>Magnoliopsida</taxon>
        <taxon>eudicotyledons</taxon>
        <taxon>Gunneridae</taxon>
        <taxon>Pentapetalae</taxon>
        <taxon>asterids</taxon>
        <taxon>Ericales</taxon>
        <taxon>Ericaceae</taxon>
        <taxon>Ericoideae</taxon>
        <taxon>Rhodoreae</taxon>
        <taxon>Rhododendron</taxon>
    </lineage>
</organism>
<evidence type="ECO:0000313" key="2">
    <source>
        <dbReference type="EMBL" id="KAF7117300.1"/>
    </source>
</evidence>
<dbReference type="OrthoDB" id="10527751at2759"/>
<keyword evidence="1" id="KW-0732">Signal</keyword>
<dbReference type="EMBL" id="WJXA01000014">
    <property type="protein sequence ID" value="KAF7117300.1"/>
    <property type="molecule type" value="Genomic_DNA"/>
</dbReference>
<feature type="signal peptide" evidence="1">
    <location>
        <begin position="1"/>
        <end position="15"/>
    </location>
</feature>
<geneLocation type="mitochondrion" evidence="2"/>
<dbReference type="Proteomes" id="UP000626092">
    <property type="component" value="Unassembled WGS sequence"/>
</dbReference>
<keyword evidence="2" id="KW-0496">Mitochondrion</keyword>
<evidence type="ECO:0000256" key="1">
    <source>
        <dbReference type="SAM" id="SignalP"/>
    </source>
</evidence>
<comment type="caution">
    <text evidence="2">The sequence shown here is derived from an EMBL/GenBank/DDBJ whole genome shotgun (WGS) entry which is preliminary data.</text>
</comment>